<protein>
    <submittedName>
        <fullName evidence="1">Uncharacterized protein</fullName>
    </submittedName>
</protein>
<organism evidence="1 2">
    <name type="scientific">Karstenula rhodostoma CBS 690.94</name>
    <dbReference type="NCBI Taxonomy" id="1392251"/>
    <lineage>
        <taxon>Eukaryota</taxon>
        <taxon>Fungi</taxon>
        <taxon>Dikarya</taxon>
        <taxon>Ascomycota</taxon>
        <taxon>Pezizomycotina</taxon>
        <taxon>Dothideomycetes</taxon>
        <taxon>Pleosporomycetidae</taxon>
        <taxon>Pleosporales</taxon>
        <taxon>Massarineae</taxon>
        <taxon>Didymosphaeriaceae</taxon>
        <taxon>Karstenula</taxon>
    </lineage>
</organism>
<sequence length="450" mass="50998">MVVPPRPIHFLLNQRRYSLNDCRAAVDGKSLPENLGNPNVRQCLVSGIRRHLAFAFFPEIDELCQFQGQELFARARNASFIMHNQLPGKDMLYNKLWHPYCIWYPRLASEETYRQLAAISPEMRYQIGRACVIGGYTRLYNELELLPDPSMAEEAREMRKGPAAEGAKLIYKQIMSAPVRYKVMNDYERTIDLDNPSPGAHLNADTAVFATLQQRFRPGNANRYEYTASSFDITEDGAWDKDNLNTGVATPRLTESDMALFESPLPFDLPAMRKDLLILVAAFEGNLDRYARLRRPGHAVDGELNCVIAGVYKSIAMANWLDRNPDIVALLQTQEVFGPAGPLRRAIHARRVMSNDVRHIRDANPPVPENELPYLIWRPTMPDEWTLETLADAIPAMRPQCAVACIVGNFRDTFVKILDMQDGNGNTLVVDEVLLYYARSSAHSDFFGTM</sequence>
<evidence type="ECO:0000313" key="1">
    <source>
        <dbReference type="EMBL" id="KAF2448506.1"/>
    </source>
</evidence>
<name>A0A9P4UFG7_9PLEO</name>
<dbReference type="AlphaFoldDB" id="A0A9P4UFG7"/>
<keyword evidence="2" id="KW-1185">Reference proteome</keyword>
<gene>
    <name evidence="1" type="ORF">P171DRAFT_353558</name>
</gene>
<reference evidence="1" key="1">
    <citation type="journal article" date="2020" name="Stud. Mycol.">
        <title>101 Dothideomycetes genomes: a test case for predicting lifestyles and emergence of pathogens.</title>
        <authorList>
            <person name="Haridas S."/>
            <person name="Albert R."/>
            <person name="Binder M."/>
            <person name="Bloem J."/>
            <person name="Labutti K."/>
            <person name="Salamov A."/>
            <person name="Andreopoulos B."/>
            <person name="Baker S."/>
            <person name="Barry K."/>
            <person name="Bills G."/>
            <person name="Bluhm B."/>
            <person name="Cannon C."/>
            <person name="Castanera R."/>
            <person name="Culley D."/>
            <person name="Daum C."/>
            <person name="Ezra D."/>
            <person name="Gonzalez J."/>
            <person name="Henrissat B."/>
            <person name="Kuo A."/>
            <person name="Liang C."/>
            <person name="Lipzen A."/>
            <person name="Lutzoni F."/>
            <person name="Magnuson J."/>
            <person name="Mondo S."/>
            <person name="Nolan M."/>
            <person name="Ohm R."/>
            <person name="Pangilinan J."/>
            <person name="Park H.-J."/>
            <person name="Ramirez L."/>
            <person name="Alfaro M."/>
            <person name="Sun H."/>
            <person name="Tritt A."/>
            <person name="Yoshinaga Y."/>
            <person name="Zwiers L.-H."/>
            <person name="Turgeon B."/>
            <person name="Goodwin S."/>
            <person name="Spatafora J."/>
            <person name="Crous P."/>
            <person name="Grigoriev I."/>
        </authorList>
    </citation>
    <scope>NUCLEOTIDE SEQUENCE</scope>
    <source>
        <strain evidence="1">CBS 690.94</strain>
    </source>
</reference>
<dbReference type="Proteomes" id="UP000799764">
    <property type="component" value="Unassembled WGS sequence"/>
</dbReference>
<dbReference type="OrthoDB" id="4360026at2759"/>
<proteinExistence type="predicted"/>
<comment type="caution">
    <text evidence="1">The sequence shown here is derived from an EMBL/GenBank/DDBJ whole genome shotgun (WGS) entry which is preliminary data.</text>
</comment>
<dbReference type="EMBL" id="MU001495">
    <property type="protein sequence ID" value="KAF2448506.1"/>
    <property type="molecule type" value="Genomic_DNA"/>
</dbReference>
<accession>A0A9P4UFG7</accession>
<evidence type="ECO:0000313" key="2">
    <source>
        <dbReference type="Proteomes" id="UP000799764"/>
    </source>
</evidence>